<reference evidence="6" key="1">
    <citation type="submission" date="2020-08" db="EMBL/GenBank/DDBJ databases">
        <title>Genome sequencing and assembly of the red palm weevil Rhynchophorus ferrugineus.</title>
        <authorList>
            <person name="Dias G.B."/>
            <person name="Bergman C.M."/>
            <person name="Manee M."/>
        </authorList>
    </citation>
    <scope>NUCLEOTIDE SEQUENCE</scope>
    <source>
        <strain evidence="6">AA-2017</strain>
        <tissue evidence="6">Whole larva</tissue>
    </source>
</reference>
<evidence type="ECO:0000256" key="2">
    <source>
        <dbReference type="ARBA" id="ARBA00022692"/>
    </source>
</evidence>
<dbReference type="SUPFAM" id="SSF103473">
    <property type="entry name" value="MFS general substrate transporter"/>
    <property type="match status" value="1"/>
</dbReference>
<evidence type="ECO:0000256" key="1">
    <source>
        <dbReference type="ARBA" id="ARBA00004141"/>
    </source>
</evidence>
<feature type="transmembrane region" description="Helical" evidence="5">
    <location>
        <begin position="20"/>
        <end position="46"/>
    </location>
</feature>
<dbReference type="GO" id="GO:0006820">
    <property type="term" value="P:monoatomic anion transport"/>
    <property type="evidence" value="ECO:0007669"/>
    <property type="project" value="TreeGrafter"/>
</dbReference>
<dbReference type="Proteomes" id="UP000625711">
    <property type="component" value="Unassembled WGS sequence"/>
</dbReference>
<dbReference type="GO" id="GO:0016020">
    <property type="term" value="C:membrane"/>
    <property type="evidence" value="ECO:0007669"/>
    <property type="project" value="UniProtKB-SubCell"/>
</dbReference>
<dbReference type="PANTHER" id="PTHR11662">
    <property type="entry name" value="SOLUTE CARRIER FAMILY 17"/>
    <property type="match status" value="1"/>
</dbReference>
<sequence length="110" mass="12206">MKISRVQKIHVNHLDLAPQFASVLMGIGNTFATIPGIVSPVIAGYIIKTPPTAEQWQVVFFIAAGIYLFGALFYGLFASGELQPWAVERNDEDKNDLKLDGYKNESYLSE</sequence>
<dbReference type="InterPro" id="IPR050382">
    <property type="entry name" value="MFS_Na/Anion_cotransporter"/>
</dbReference>
<keyword evidence="2 5" id="KW-0812">Transmembrane</keyword>
<keyword evidence="7" id="KW-1185">Reference proteome</keyword>
<keyword evidence="4 5" id="KW-0472">Membrane</keyword>
<dbReference type="AlphaFoldDB" id="A0A834I5I4"/>
<dbReference type="InterPro" id="IPR036259">
    <property type="entry name" value="MFS_trans_sf"/>
</dbReference>
<evidence type="ECO:0000313" key="7">
    <source>
        <dbReference type="Proteomes" id="UP000625711"/>
    </source>
</evidence>
<comment type="subcellular location">
    <subcellularLocation>
        <location evidence="1">Membrane</location>
        <topology evidence="1">Multi-pass membrane protein</topology>
    </subcellularLocation>
</comment>
<comment type="caution">
    <text evidence="6">The sequence shown here is derived from an EMBL/GenBank/DDBJ whole genome shotgun (WGS) entry which is preliminary data.</text>
</comment>
<evidence type="ECO:0000313" key="6">
    <source>
        <dbReference type="EMBL" id="KAF7267417.1"/>
    </source>
</evidence>
<proteinExistence type="predicted"/>
<dbReference type="Gene3D" id="1.20.1250.20">
    <property type="entry name" value="MFS general substrate transporter like domains"/>
    <property type="match status" value="1"/>
</dbReference>
<dbReference type="OrthoDB" id="2985014at2759"/>
<evidence type="ECO:0000256" key="3">
    <source>
        <dbReference type="ARBA" id="ARBA00022989"/>
    </source>
</evidence>
<gene>
    <name evidence="6" type="ORF">GWI33_019351</name>
</gene>
<accession>A0A834I5I4</accession>
<name>A0A834I5I4_RHYFE</name>
<evidence type="ECO:0000256" key="4">
    <source>
        <dbReference type="ARBA" id="ARBA00023136"/>
    </source>
</evidence>
<dbReference type="PANTHER" id="PTHR11662:SF455">
    <property type="entry name" value="GH23975P"/>
    <property type="match status" value="1"/>
</dbReference>
<keyword evidence="3 5" id="KW-1133">Transmembrane helix</keyword>
<evidence type="ECO:0000256" key="5">
    <source>
        <dbReference type="SAM" id="Phobius"/>
    </source>
</evidence>
<feature type="transmembrane region" description="Helical" evidence="5">
    <location>
        <begin position="58"/>
        <end position="77"/>
    </location>
</feature>
<protein>
    <recommendedName>
        <fullName evidence="8">Inorganic phosphate cotransporter</fullName>
    </recommendedName>
</protein>
<evidence type="ECO:0008006" key="8">
    <source>
        <dbReference type="Google" id="ProtNLM"/>
    </source>
</evidence>
<dbReference type="GO" id="GO:0022857">
    <property type="term" value="F:transmembrane transporter activity"/>
    <property type="evidence" value="ECO:0007669"/>
    <property type="project" value="TreeGrafter"/>
</dbReference>
<organism evidence="6 7">
    <name type="scientific">Rhynchophorus ferrugineus</name>
    <name type="common">Red palm weevil</name>
    <name type="synonym">Curculio ferrugineus</name>
    <dbReference type="NCBI Taxonomy" id="354439"/>
    <lineage>
        <taxon>Eukaryota</taxon>
        <taxon>Metazoa</taxon>
        <taxon>Ecdysozoa</taxon>
        <taxon>Arthropoda</taxon>
        <taxon>Hexapoda</taxon>
        <taxon>Insecta</taxon>
        <taxon>Pterygota</taxon>
        <taxon>Neoptera</taxon>
        <taxon>Endopterygota</taxon>
        <taxon>Coleoptera</taxon>
        <taxon>Polyphaga</taxon>
        <taxon>Cucujiformia</taxon>
        <taxon>Curculionidae</taxon>
        <taxon>Dryophthorinae</taxon>
        <taxon>Rhynchophorus</taxon>
    </lineage>
</organism>
<dbReference type="EMBL" id="JAACXV010014426">
    <property type="protein sequence ID" value="KAF7267417.1"/>
    <property type="molecule type" value="Genomic_DNA"/>
</dbReference>